<proteinExistence type="predicted"/>
<accession>A0ABV6XFC6</accession>
<dbReference type="Proteomes" id="UP001592581">
    <property type="component" value="Unassembled WGS sequence"/>
</dbReference>
<name>A0ABV6XFC6_9ACTN</name>
<feature type="domain" description="CHAT" evidence="1">
    <location>
        <begin position="701"/>
        <end position="999"/>
    </location>
</feature>
<reference evidence="2 3" key="1">
    <citation type="submission" date="2024-06" db="EMBL/GenBank/DDBJ databases">
        <authorList>
            <person name="Lee S.D."/>
        </authorList>
    </citation>
    <scope>NUCLEOTIDE SEQUENCE [LARGE SCALE GENOMIC DNA]</scope>
    <source>
        <strain evidence="2 3">N1-10</strain>
    </source>
</reference>
<comment type="caution">
    <text evidence="2">The sequence shown here is derived from an EMBL/GenBank/DDBJ whole genome shotgun (WGS) entry which is preliminary data.</text>
</comment>
<evidence type="ECO:0000313" key="2">
    <source>
        <dbReference type="EMBL" id="MFC1436946.1"/>
    </source>
</evidence>
<dbReference type="EMBL" id="JBEUKS010000001">
    <property type="protein sequence ID" value="MFC1436946.1"/>
    <property type="molecule type" value="Genomic_DNA"/>
</dbReference>
<dbReference type="Pfam" id="PF12770">
    <property type="entry name" value="CHAT"/>
    <property type="match status" value="1"/>
</dbReference>
<gene>
    <name evidence="2" type="ORF">ABUW04_01630</name>
</gene>
<protein>
    <submittedName>
        <fullName evidence="2">CHAT domain-containing protein</fullName>
    </submittedName>
</protein>
<evidence type="ECO:0000259" key="1">
    <source>
        <dbReference type="Pfam" id="PF12770"/>
    </source>
</evidence>
<sequence>MTSREAVSREAIRMTPLDVLRSAWWEDLAKGVLKHFLHPGTRQTPTGEWARSPGALPRALIVLQIAVAEVGSKSNQQIVAHLRNSAHPELQDNGLAESLVQEVLTALRHHPAVHTLPMELAALREGLISWWCALRAQQIGSAATALEVQRRWSVGEDAEVLAELTSLPTNAFVGFSHVGRSQSTGSRHAEYMYAHLYHQDRVKELTLRTLAEHSSVLPVEAHDPPHLIEFLAELNAFRAAEGSFSKQAEGLRTAIGTEATEALEQVILGKRHALVEVLEKLTAFEVSLLQGRPGADTGFQDECLDNYLRIHTMETAFPASVPQVGARLRDDPPPGTALAGLVPAPAWMARRLISEGFWSFHTRLGALPWWYATVEDEYAVEAVRRIHDGAAYGLRLLPTTGNLCTIELLLPSDSSGLGAVSVMYTYSLSDIDGACELLLLARAHVVRVDFLRQGAGDSTPRVLTTVSIHIKEELADAVAESATDALRVLTGGDPATVLPGLWPADTEVQAAVAFTAAEYAKAEDLDDALGRLTVDIVPTAEARAAWNAVQRAATALARARRTAVEDYLVDGRAGAKRDQAVRQAEETLRVRQSVLRAKRRPERAAARSGAATPSGILGSRLEVLGGDDRAMAHVILDEPSRPCVAWARTDGGSTRTGLIRLPHLELQALHRSIREWVSPSDGVSAYSPRRAEDLRRWSAEIAGPLHDALDAEGVRHLVLSPTWLLDLLPLHAAPVSSDSDAPLLLDCFESVTYAPTAQVLGKLARLPAPLPDGRVLLVSYGADLSGGQLEARTIDRLHGGVTVLTDGHATPSAVLRHARHASVVHIASHCVNESNRFASGLALSPADGGSGRLTVAHLMEQGHFQGVELVVLASCGSGAYPQTELALQHYRAVDAALLAGGARATLSTLWPVSDLVASVFMTLLHSGIATGEQVTAAHRRAVDYIRFARWRSASPDDVAWKAERVLDAEQVTWREDLDLHPGVGSRPASYHWAGYRLSGLVW</sequence>
<organism evidence="2 3">
    <name type="scientific">Streptacidiphilus jeojiensis</name>
    <dbReference type="NCBI Taxonomy" id="3229225"/>
    <lineage>
        <taxon>Bacteria</taxon>
        <taxon>Bacillati</taxon>
        <taxon>Actinomycetota</taxon>
        <taxon>Actinomycetes</taxon>
        <taxon>Kitasatosporales</taxon>
        <taxon>Streptomycetaceae</taxon>
        <taxon>Streptacidiphilus</taxon>
    </lineage>
</organism>
<evidence type="ECO:0000313" key="3">
    <source>
        <dbReference type="Proteomes" id="UP001592581"/>
    </source>
</evidence>
<dbReference type="RefSeq" id="WP_380561923.1">
    <property type="nucleotide sequence ID" value="NZ_JBEUKS010000001.1"/>
</dbReference>
<keyword evidence="3" id="KW-1185">Reference proteome</keyword>
<dbReference type="InterPro" id="IPR024983">
    <property type="entry name" value="CHAT_dom"/>
</dbReference>